<feature type="signal peptide" evidence="1">
    <location>
        <begin position="1"/>
        <end position="21"/>
    </location>
</feature>
<evidence type="ECO:0000313" key="3">
    <source>
        <dbReference type="Proteomes" id="UP000476411"/>
    </source>
</evidence>
<name>A0A6B9ZMQ9_9BACT</name>
<dbReference type="PROSITE" id="PS51257">
    <property type="entry name" value="PROKAR_LIPOPROTEIN"/>
    <property type="match status" value="1"/>
</dbReference>
<protein>
    <submittedName>
        <fullName evidence="2">Uncharacterized protein</fullName>
    </submittedName>
</protein>
<organism evidence="2 3">
    <name type="scientific">Chitinophaga agri</name>
    <dbReference type="NCBI Taxonomy" id="2703787"/>
    <lineage>
        <taxon>Bacteria</taxon>
        <taxon>Pseudomonadati</taxon>
        <taxon>Bacteroidota</taxon>
        <taxon>Chitinophagia</taxon>
        <taxon>Chitinophagales</taxon>
        <taxon>Chitinophagaceae</taxon>
        <taxon>Chitinophaga</taxon>
    </lineage>
</organism>
<gene>
    <name evidence="2" type="ORF">GWR21_29305</name>
</gene>
<dbReference type="Proteomes" id="UP000476411">
    <property type="component" value="Chromosome"/>
</dbReference>
<keyword evidence="3" id="KW-1185">Reference proteome</keyword>
<keyword evidence="1" id="KW-0732">Signal</keyword>
<dbReference type="RefSeq" id="WP_162335248.1">
    <property type="nucleotide sequence ID" value="NZ_CP048113.1"/>
</dbReference>
<dbReference type="EMBL" id="CP048113">
    <property type="protein sequence ID" value="QHS63532.1"/>
    <property type="molecule type" value="Genomic_DNA"/>
</dbReference>
<evidence type="ECO:0000313" key="2">
    <source>
        <dbReference type="EMBL" id="QHS63532.1"/>
    </source>
</evidence>
<dbReference type="KEGG" id="chih:GWR21_29305"/>
<evidence type="ECO:0000256" key="1">
    <source>
        <dbReference type="SAM" id="SignalP"/>
    </source>
</evidence>
<reference evidence="2 3" key="1">
    <citation type="submission" date="2020-01" db="EMBL/GenBank/DDBJ databases">
        <title>Complete genome sequence of Chitinophaga sp. H33E-04 isolated from quinoa roots.</title>
        <authorList>
            <person name="Weon H.-Y."/>
            <person name="Lee S.A."/>
        </authorList>
    </citation>
    <scope>NUCLEOTIDE SEQUENCE [LARGE SCALE GENOMIC DNA]</scope>
    <source>
        <strain evidence="2 3">H33E-04</strain>
    </source>
</reference>
<proteinExistence type="predicted"/>
<sequence length="160" mass="18096">MKLNTLFNTALLVSMACFAMACGNADRQISKDETQRRFELLTKDTIAKPGKYYYLLIPVGGCGKCVEKCIKFSKAHLNNDRITFILTSEQSRRVMTSEYTEAELSSSNILQDTAKQYIREGFTHGFVTLVTYNDGKMNKPQIVEPDKVDAQLEALHKEVN</sequence>
<feature type="chain" id="PRO_5025336359" evidence="1">
    <location>
        <begin position="22"/>
        <end position="160"/>
    </location>
</feature>
<dbReference type="AlphaFoldDB" id="A0A6B9ZMQ9"/>
<accession>A0A6B9ZMQ9</accession>